<dbReference type="GO" id="GO:0046872">
    <property type="term" value="F:metal ion binding"/>
    <property type="evidence" value="ECO:0007669"/>
    <property type="project" value="UniProtKB-KW"/>
</dbReference>
<feature type="compositionally biased region" description="Acidic residues" evidence="13">
    <location>
        <begin position="375"/>
        <end position="386"/>
    </location>
</feature>
<keyword evidence="4" id="KW-0548">Nucleotidyltransferase</keyword>
<evidence type="ECO:0000256" key="8">
    <source>
        <dbReference type="ARBA" id="ARBA00022801"/>
    </source>
</evidence>
<feature type="compositionally biased region" description="Polar residues" evidence="13">
    <location>
        <begin position="358"/>
        <end position="374"/>
    </location>
</feature>
<dbReference type="Gene3D" id="3.30.70.270">
    <property type="match status" value="3"/>
</dbReference>
<dbReference type="PROSITE" id="PS51027">
    <property type="entry name" value="INTEGRASE_DBD"/>
    <property type="match status" value="1"/>
</dbReference>
<evidence type="ECO:0000256" key="9">
    <source>
        <dbReference type="ARBA" id="ARBA00022908"/>
    </source>
</evidence>
<evidence type="ECO:0000256" key="5">
    <source>
        <dbReference type="ARBA" id="ARBA00022722"/>
    </source>
</evidence>
<evidence type="ECO:0000313" key="18">
    <source>
        <dbReference type="EMBL" id="RMC09843.1"/>
    </source>
</evidence>
<dbReference type="PROSITE" id="PS50994">
    <property type="entry name" value="INTEGRASE"/>
    <property type="match status" value="1"/>
</dbReference>
<dbReference type="InterPro" id="IPR000477">
    <property type="entry name" value="RT_dom"/>
</dbReference>
<keyword evidence="8" id="KW-0378">Hydrolase</keyword>
<dbReference type="InterPro" id="IPR001037">
    <property type="entry name" value="Integrase_C_retrovir"/>
</dbReference>
<evidence type="ECO:0000256" key="1">
    <source>
        <dbReference type="ARBA" id="ARBA00010879"/>
    </source>
</evidence>
<dbReference type="GO" id="GO:0004523">
    <property type="term" value="F:RNA-DNA hybrid ribonuclease activity"/>
    <property type="evidence" value="ECO:0007669"/>
    <property type="project" value="UniProtKB-EC"/>
</dbReference>
<feature type="domain" description="Integrase-type" evidence="17">
    <location>
        <begin position="1749"/>
        <end position="1796"/>
    </location>
</feature>
<dbReference type="SUPFAM" id="SSF50122">
    <property type="entry name" value="DNA-binding domain of retroviral integrase"/>
    <property type="match status" value="1"/>
</dbReference>
<dbReference type="Gene3D" id="3.30.420.10">
    <property type="entry name" value="Ribonuclease H-like superfamily/Ribonuclease H"/>
    <property type="match status" value="3"/>
</dbReference>
<evidence type="ECO:0000256" key="11">
    <source>
        <dbReference type="ARBA" id="ARBA00023125"/>
    </source>
</evidence>
<dbReference type="Pfam" id="PF00665">
    <property type="entry name" value="rve"/>
    <property type="match status" value="1"/>
</dbReference>
<evidence type="ECO:0000256" key="12">
    <source>
        <dbReference type="PROSITE-ProRule" id="PRU00506"/>
    </source>
</evidence>
<evidence type="ECO:0000313" key="19">
    <source>
        <dbReference type="Proteomes" id="UP000269221"/>
    </source>
</evidence>
<dbReference type="Gene3D" id="2.30.30.10">
    <property type="entry name" value="Integrase, C-terminal domain superfamily, retroviral"/>
    <property type="match status" value="1"/>
</dbReference>
<dbReference type="STRING" id="333673.A0A3M0K9H3"/>
<feature type="region of interest" description="Disordered" evidence="13">
    <location>
        <begin position="316"/>
        <end position="438"/>
    </location>
</feature>
<feature type="domain" description="Reverse transcriptase" evidence="14">
    <location>
        <begin position="1434"/>
        <end position="1623"/>
    </location>
</feature>
<proteinExistence type="inferred from homology"/>
<keyword evidence="6" id="KW-0479">Metal-binding</keyword>
<dbReference type="EMBL" id="QRBI01000113">
    <property type="protein sequence ID" value="RMC09843.1"/>
    <property type="molecule type" value="Genomic_DNA"/>
</dbReference>
<evidence type="ECO:0000256" key="7">
    <source>
        <dbReference type="ARBA" id="ARBA00022759"/>
    </source>
</evidence>
<dbReference type="SUPFAM" id="SSF53098">
    <property type="entry name" value="Ribonuclease H-like"/>
    <property type="match status" value="3"/>
</dbReference>
<dbReference type="InterPro" id="IPR043128">
    <property type="entry name" value="Rev_trsase/Diguanyl_cyclase"/>
</dbReference>
<evidence type="ECO:0000259" key="14">
    <source>
        <dbReference type="PROSITE" id="PS50878"/>
    </source>
</evidence>
<dbReference type="InterPro" id="IPR036862">
    <property type="entry name" value="Integrase_C_dom_sf_retrovir"/>
</dbReference>
<evidence type="ECO:0000256" key="6">
    <source>
        <dbReference type="ARBA" id="ARBA00022723"/>
    </source>
</evidence>
<dbReference type="GO" id="GO:0035613">
    <property type="term" value="F:RNA stem-loop binding"/>
    <property type="evidence" value="ECO:0007669"/>
    <property type="project" value="TreeGrafter"/>
</dbReference>
<dbReference type="Pfam" id="PF00078">
    <property type="entry name" value="RVT_1"/>
    <property type="match status" value="2"/>
</dbReference>
<dbReference type="EC" id="3.1.26.4" evidence="2"/>
<keyword evidence="10" id="KW-0695">RNA-directed DNA polymerase</keyword>
<evidence type="ECO:0000256" key="13">
    <source>
        <dbReference type="SAM" id="MobiDB-lite"/>
    </source>
</evidence>
<evidence type="ECO:0000256" key="10">
    <source>
        <dbReference type="ARBA" id="ARBA00022918"/>
    </source>
</evidence>
<dbReference type="PANTHER" id="PTHR41694:SF3">
    <property type="entry name" value="RNA-DIRECTED DNA POLYMERASE-RELATED"/>
    <property type="match status" value="1"/>
</dbReference>
<dbReference type="PROSITE" id="PS50879">
    <property type="entry name" value="RNASE_H_1"/>
    <property type="match status" value="2"/>
</dbReference>
<dbReference type="Pfam" id="PF00552">
    <property type="entry name" value="IN_DBD_C"/>
    <property type="match status" value="1"/>
</dbReference>
<accession>A0A3M0K9H3</accession>
<feature type="domain" description="RNase H type-1" evidence="15">
    <location>
        <begin position="1131"/>
        <end position="1280"/>
    </location>
</feature>
<comment type="caution">
    <text evidence="18">The sequence shown here is derived from an EMBL/GenBank/DDBJ whole genome shotgun (WGS) entry which is preliminary data.</text>
</comment>
<dbReference type="Pfam" id="PF00075">
    <property type="entry name" value="RNase_H"/>
    <property type="match status" value="2"/>
</dbReference>
<dbReference type="InterPro" id="IPR012337">
    <property type="entry name" value="RNaseH-like_sf"/>
</dbReference>
<dbReference type="GO" id="GO:0003964">
    <property type="term" value="F:RNA-directed DNA polymerase activity"/>
    <property type="evidence" value="ECO:0007669"/>
    <property type="project" value="UniProtKB-KW"/>
</dbReference>
<dbReference type="Proteomes" id="UP000269221">
    <property type="component" value="Unassembled WGS sequence"/>
</dbReference>
<dbReference type="InterPro" id="IPR043502">
    <property type="entry name" value="DNA/RNA_pol_sf"/>
</dbReference>
<feature type="DNA-binding region" description="Integrase-type" evidence="12">
    <location>
        <begin position="1749"/>
        <end position="1796"/>
    </location>
</feature>
<dbReference type="Gene3D" id="3.10.10.10">
    <property type="entry name" value="HIV Type 1 Reverse Transcriptase, subunit A, domain 1"/>
    <property type="match status" value="2"/>
</dbReference>
<evidence type="ECO:0000259" key="16">
    <source>
        <dbReference type="PROSITE" id="PS50994"/>
    </source>
</evidence>
<dbReference type="InterPro" id="IPR002156">
    <property type="entry name" value="RNaseH_domain"/>
</dbReference>
<reference evidence="18 19" key="1">
    <citation type="submission" date="2018-07" db="EMBL/GenBank/DDBJ databases">
        <title>A high quality draft genome assembly of the barn swallow (H. rustica rustica).</title>
        <authorList>
            <person name="Formenti G."/>
            <person name="Chiara M."/>
            <person name="Poveda L."/>
            <person name="Francoijs K.-J."/>
            <person name="Bonisoli-Alquati A."/>
            <person name="Canova L."/>
            <person name="Gianfranceschi L."/>
            <person name="Horner D.S."/>
            <person name="Saino N."/>
        </authorList>
    </citation>
    <scope>NUCLEOTIDE SEQUENCE [LARGE SCALE GENOMIC DNA]</scope>
    <source>
        <strain evidence="18">Chelidonia</strain>
        <tissue evidence="18">Blood</tissue>
    </source>
</reference>
<feature type="domain" description="RNase H type-1" evidence="15">
    <location>
        <begin position="1"/>
        <end position="135"/>
    </location>
</feature>
<gene>
    <name evidence="18" type="ORF">DUI87_13630</name>
</gene>
<dbReference type="InterPro" id="IPR041577">
    <property type="entry name" value="RT_RNaseH_2"/>
</dbReference>
<dbReference type="PANTHER" id="PTHR41694">
    <property type="entry name" value="ENDOGENOUS RETROVIRUS GROUP K MEMBER POL PROTEIN"/>
    <property type="match status" value="1"/>
</dbReference>
<dbReference type="InterPro" id="IPR001584">
    <property type="entry name" value="Integrase_cat-core"/>
</dbReference>
<comment type="similarity">
    <text evidence="1">Belongs to the beta type-B retroviral polymerase family. HERV class-II K(HML-2) pol subfamily.</text>
</comment>
<feature type="domain" description="Reverse transcriptase" evidence="14">
    <location>
        <begin position="698"/>
        <end position="879"/>
    </location>
</feature>
<evidence type="ECO:0000259" key="15">
    <source>
        <dbReference type="PROSITE" id="PS50879"/>
    </source>
</evidence>
<dbReference type="PROSITE" id="PS50878">
    <property type="entry name" value="RT_POL"/>
    <property type="match status" value="2"/>
</dbReference>
<organism evidence="18 19">
    <name type="scientific">Hirundo rustica rustica</name>
    <dbReference type="NCBI Taxonomy" id="333673"/>
    <lineage>
        <taxon>Eukaryota</taxon>
        <taxon>Metazoa</taxon>
        <taxon>Chordata</taxon>
        <taxon>Craniata</taxon>
        <taxon>Vertebrata</taxon>
        <taxon>Euteleostomi</taxon>
        <taxon>Archelosauria</taxon>
        <taxon>Archosauria</taxon>
        <taxon>Dinosauria</taxon>
        <taxon>Saurischia</taxon>
        <taxon>Theropoda</taxon>
        <taxon>Coelurosauria</taxon>
        <taxon>Aves</taxon>
        <taxon>Neognathae</taxon>
        <taxon>Neoaves</taxon>
        <taxon>Telluraves</taxon>
        <taxon>Australaves</taxon>
        <taxon>Passeriformes</taxon>
        <taxon>Sylvioidea</taxon>
        <taxon>Hirundinidae</taxon>
        <taxon>Hirundo</taxon>
    </lineage>
</organism>
<keyword evidence="5" id="KW-0540">Nuclease</keyword>
<sequence length="1823" mass="205530">MNRKWKAAVWSPHKTGCTQATEGEGGSSQLAELKAVQLALDMLLKREKWPKLYLYTDSWMVANALWGWLEKWKKANWQRRGKPIWAADEWKDIATRVEKLPVKVRHVDAHVPKSRANEEHRNNEQLDQAAKIEVSKIDLDWQHKGELFLARWAHDASGHQGRDATYKWARDHRGVDLTMDSISQVIHDCETCAAIKQAKRVKPPMSSVLFVLYIESCVFKTGSKSKEKRGVCFERNYLTPPHSSADVTSLLEKVQRLLNVKDTTFLVFHLVTFLYMVYSFSRMSHTLLNTVGQQIEAREQGDKSVTQAAANPTAIQAAAKPDSEAKTPAVAAVKKGKKHTDKTDRPVDDDSGEGSSMPPDTQSGVKPPDTQSEAEATDDTQSEAEPTDTKSEAKSTGTRSGVQPTSTRSGAQPAATTSGAQPTAARAGARPTAARAGDTIESFSLKDLRGLRKDYTRRPDESIISWLVRLWDAAGEATILDGTEARHLGSLSHDPVIDQEMMREASPCSLWERVLGSVAQRYLCADDLYMQQTQWKTIEQGIQRLREMAVAEIVFSDDINTRKPRLGTMYTCDVAKTWGSQDFTLVEADVSLTGNEWKRHPIVTGPEAPCILGIDFLRNGYFKDPKGFRWAFGIAAVETEGVKQLNTLPGLSENPSAVGLLRVEEQQVPIATSVVHRRQYRTTRDAVIPIHKMIRELGTQGVVSKTHSPFNSPIWPVRKSDGEWRLTVDYRALNEVTPPLSAAVPDMLELQYELESKAAKWYATIDIANAFFSIPLAAECRPQFAFTWRGVQYTWNRLPQGWKHSPTICHGLIQAALEKGEAPEHLQYIDDIIVWGNTAMEVFEKGEKIIQILLKAGFAIKKSKVKGPAREIQFLGVKWHDGRRQIPTEVINKITAMCPPTNKKETQAFLGAIGFWRMHIPEYSQIVSPLYLVTRKKNDFHWGPEQQQAFAQIKQEIAHAVALGPVRTGPDVKNVLYSAAGNNGLSWSLWQKGPGETRGRPLGFWSRSYRGSEANYTPTEKEILAAYEGVHAASEVVGTETQLLLAPRLPVLGWMFKAEVPSTHHATNATWSKWIALITQRAQIGNPNRPGILEIITNWPEGENFGLMDEEEQEQVTRAEEAPPYNQLPAEETRYALFTDGSCRIVGMNRKWKAAVWSPTRQVAQATEGEGGSSQLAELKAVQLALDIAEREKWPKLYLYTDSWMVANALWGWLEKWKKANWQRRGKPIWAADEWKDIATRVEKLPVKVRHVDAHVPKSRANEEHRNNEQVDQAAKIEVSKIDLDWQHKGELFLARWAHDASGHQGRDATYKWARDRGVDLTMDSISQVIHDCETCAAIKQAKRVKPLWRSRSRDRSSLLNNQQKEMKTLRMSVDEDLRRIEQAIDGLVKSAAATEERPTQKLNWKTDSPVWVEQWPLSKEKLKALQELVDEHLAKGHIVETTSPWNSPVFVIKKANKGKWRLLHDLCQINNVIEDMGSLQPGMPSPAMLPQNWNMAIIDIKDCFFQIPLHPDDAPRFAFSAPTLNREAPRKRYQWKFLPQGMKNSPSICQWYLSSLLSPVSAAVGEAIILHYMDDVLVCAPNDDLLSHALDLTINSLVAAGFELQVEKIQRMLPWKYPGLEIGEKSSDAMKHLIQAFSFLGIPKSIKTDNGPTYTSRKFRSFLQQWGVEHKTGIPYSPTGQAIVERTHQNLKRVLSQQLQFLKLETTQIQLSKALFTLNFLNCAFENLNPPIVCHFRENCQLQVKAKPPVMVKDPATRETKSPHDLITWGHGYACVSTPSGPKWVPAKWVKPFIPKTAKPPAASPQVASAAWRRRKHQTFSF</sequence>
<keyword evidence="7" id="KW-0255">Endonuclease</keyword>
<dbReference type="FunFam" id="3.30.70.270:FF:000020">
    <property type="entry name" value="Transposon Tf2-6 polyprotein-like Protein"/>
    <property type="match status" value="1"/>
</dbReference>
<feature type="domain" description="Integrase catalytic" evidence="16">
    <location>
        <begin position="1578"/>
        <end position="1740"/>
    </location>
</feature>
<feature type="compositionally biased region" description="Low complexity" evidence="13">
    <location>
        <begin position="419"/>
        <end position="437"/>
    </location>
</feature>
<keyword evidence="9" id="KW-0229">DNA integration</keyword>
<keyword evidence="11" id="KW-0238">DNA-binding</keyword>
<keyword evidence="19" id="KW-1185">Reference proteome</keyword>
<evidence type="ECO:0000256" key="3">
    <source>
        <dbReference type="ARBA" id="ARBA00022679"/>
    </source>
</evidence>
<protein>
    <recommendedName>
        <fullName evidence="2">ribonuclease H</fullName>
        <ecNumber evidence="2">3.1.26.4</ecNumber>
    </recommendedName>
</protein>
<dbReference type="SUPFAM" id="SSF56672">
    <property type="entry name" value="DNA/RNA polymerases"/>
    <property type="match status" value="2"/>
</dbReference>
<evidence type="ECO:0000256" key="2">
    <source>
        <dbReference type="ARBA" id="ARBA00012180"/>
    </source>
</evidence>
<dbReference type="Pfam" id="PF17919">
    <property type="entry name" value="RT_RNaseH_2"/>
    <property type="match status" value="1"/>
</dbReference>
<dbReference type="OrthoDB" id="9222336at2759"/>
<evidence type="ECO:0000259" key="17">
    <source>
        <dbReference type="PROSITE" id="PS51027"/>
    </source>
</evidence>
<keyword evidence="3" id="KW-0808">Transferase</keyword>
<dbReference type="GO" id="GO:0015074">
    <property type="term" value="P:DNA integration"/>
    <property type="evidence" value="ECO:0007669"/>
    <property type="project" value="UniProtKB-KW"/>
</dbReference>
<name>A0A3M0K9H3_HIRRU</name>
<feature type="compositionally biased region" description="Polar residues" evidence="13">
    <location>
        <begin position="394"/>
        <end position="418"/>
    </location>
</feature>
<dbReference type="GO" id="GO:0003677">
    <property type="term" value="F:DNA binding"/>
    <property type="evidence" value="ECO:0007669"/>
    <property type="project" value="UniProtKB-KW"/>
</dbReference>
<evidence type="ECO:0000256" key="4">
    <source>
        <dbReference type="ARBA" id="ARBA00022695"/>
    </source>
</evidence>
<dbReference type="InterPro" id="IPR036397">
    <property type="entry name" value="RNaseH_sf"/>
</dbReference>